<proteinExistence type="predicted"/>
<dbReference type="HOGENOM" id="CLU_025928_1_0_10"/>
<dbReference type="Pfam" id="PF12771">
    <property type="entry name" value="SusD-like_2"/>
    <property type="match status" value="1"/>
</dbReference>
<keyword evidence="1" id="KW-0732">Signal</keyword>
<reference evidence="2" key="1">
    <citation type="submission" date="2010-07" db="EMBL/GenBank/DDBJ databases">
        <authorList>
            <person name="Muzny D."/>
            <person name="Qin X."/>
            <person name="Buhay C."/>
            <person name="Dugan-Rocha S."/>
            <person name="Ding Y."/>
            <person name="Chen G."/>
            <person name="Hawes A."/>
            <person name="Holder M."/>
            <person name="Jhangiani S."/>
            <person name="Johnson A."/>
            <person name="Khan Z."/>
            <person name="Li Z."/>
            <person name="Liu W."/>
            <person name="Liu X."/>
            <person name="Perez L."/>
            <person name="Shen H."/>
            <person name="Wang Q."/>
            <person name="Watt J."/>
            <person name="Xi L."/>
            <person name="Xin Y."/>
            <person name="Zhou J."/>
            <person name="Deng J."/>
            <person name="Jiang H."/>
            <person name="Liu Y."/>
            <person name="Qu J."/>
            <person name="Song X.-Z."/>
            <person name="Zhang L."/>
            <person name="Villasana D."/>
            <person name="Johnson A."/>
            <person name="Liu J."/>
            <person name="Liyanage D."/>
            <person name="Lorensuhewa L."/>
            <person name="Robinson T."/>
            <person name="Song A."/>
            <person name="Song B.-B."/>
            <person name="Dinh H."/>
            <person name="Thornton R."/>
            <person name="Coyle M."/>
            <person name="Francisco L."/>
            <person name="Jackson L."/>
            <person name="Javaid M."/>
            <person name="Korchina V."/>
            <person name="Kovar C."/>
            <person name="Mata R."/>
            <person name="Mathew T."/>
            <person name="Ngo R."/>
            <person name="Nguyen L."/>
            <person name="Nguyen N."/>
            <person name="Okwuonu G."/>
            <person name="Ongeri F."/>
            <person name="Pham C."/>
            <person name="Simmons D."/>
            <person name="Wilczek-Boney K."/>
            <person name="Hale W."/>
            <person name="Jakkamsetti A."/>
            <person name="Pham P."/>
            <person name="Ruth R."/>
            <person name="San Lucas F."/>
            <person name="Warren J."/>
            <person name="Zhang J."/>
            <person name="Zhao Z."/>
            <person name="Zhou C."/>
            <person name="Zhu D."/>
            <person name="Lee S."/>
            <person name="Bess C."/>
            <person name="Blankenburg K."/>
            <person name="Forbes L."/>
            <person name="Fu Q."/>
            <person name="Gubbala S."/>
            <person name="Hirani K."/>
            <person name="Jayaseelan J.C."/>
            <person name="Lara F."/>
            <person name="Munidasa M."/>
            <person name="Palculict T."/>
            <person name="Patil S."/>
            <person name="Pu L.-L."/>
            <person name="Saada N."/>
            <person name="Tang L."/>
            <person name="Weissenberger G."/>
            <person name="Zhu Y."/>
            <person name="Hemphill L."/>
            <person name="Shang Y."/>
            <person name="Youmans B."/>
            <person name="Ayvaz T."/>
            <person name="Ross M."/>
            <person name="Santibanez J."/>
            <person name="Aqrawi P."/>
            <person name="Gross S."/>
            <person name="Joshi V."/>
            <person name="Fowler G."/>
            <person name="Nazareth L."/>
            <person name="Reid J."/>
            <person name="Worley K."/>
            <person name="Petrosino J."/>
            <person name="Highlander S."/>
            <person name="Gibbs R."/>
        </authorList>
    </citation>
    <scope>NUCLEOTIDE SEQUENCE [LARGE SCALE GENOMIC DNA]</scope>
    <source>
        <strain evidence="2">ATCC 33861</strain>
    </source>
</reference>
<organism evidence="2 3">
    <name type="scientific">Sphingobacterium spiritivorum ATCC 33861</name>
    <dbReference type="NCBI Taxonomy" id="525373"/>
    <lineage>
        <taxon>Bacteria</taxon>
        <taxon>Pseudomonadati</taxon>
        <taxon>Bacteroidota</taxon>
        <taxon>Sphingobacteriia</taxon>
        <taxon>Sphingobacteriales</taxon>
        <taxon>Sphingobacteriaceae</taxon>
        <taxon>Sphingobacterium</taxon>
    </lineage>
</organism>
<accession>D7VRS9</accession>
<dbReference type="Proteomes" id="UP000006258">
    <property type="component" value="Unassembled WGS sequence"/>
</dbReference>
<protein>
    <recommendedName>
        <fullName evidence="4">SusD/RagB family nutrient-binding outer membrane lipoprotein</fullName>
    </recommendedName>
</protein>
<evidence type="ECO:0008006" key="4">
    <source>
        <dbReference type="Google" id="ProtNLM"/>
    </source>
</evidence>
<dbReference type="InterPro" id="IPR041662">
    <property type="entry name" value="SusD-like_2"/>
</dbReference>
<name>D7VRS9_SPHSI</name>
<gene>
    <name evidence="2" type="ORF">HMPREF0766_13683</name>
</gene>
<evidence type="ECO:0000313" key="3">
    <source>
        <dbReference type="Proteomes" id="UP000006258"/>
    </source>
</evidence>
<dbReference type="AlphaFoldDB" id="D7VRS9"/>
<evidence type="ECO:0000313" key="2">
    <source>
        <dbReference type="EMBL" id="EFK56480.1"/>
    </source>
</evidence>
<sequence length="475" mass="53702">MKRILKTLILFATMAMILSCSKNFEEINIDKNNPTPDKITAAILLPDVLIKLADQHVMNNYSLGNVVSQYYVRLQYNNIDIYNWVADDGVWKFYDLIPNINDIEQIAKQNNQPEYVGVALVLKALVYSMITDAYGDVPYTEAGKINAGVQMPKYDRQEDIYADLLLQLEQANTILAGAKGNIAGDPLYKGDIKQWQKFANALHLRLLSKVANRRSVVQEFTKIISNPAQYPIFGSNADNAVYQYKGSGIEVSPFTSGRGRSYEIDITGCAKPVQELLTKWKDPRLSYLYDAPKKNPSGSIVGVTPGSSMSTLPPNDQISQLSYKFFRNTQLIQGIFMTYSEQEFLLSEAVERKWISGDAKTHYDRGVKMNFEFWGLTIPAGYLSGPAAYEAGNLDLIAQQKWISYFWNGMEAWNDYKRIRRPNLVPGPANVNANRIPLRMIYPAAEQSVNQRNYQDAVKTMGGKDDINAKSWWNL</sequence>
<dbReference type="OrthoDB" id="9766256at2"/>
<feature type="signal peptide" evidence="1">
    <location>
        <begin position="1"/>
        <end position="24"/>
    </location>
</feature>
<dbReference type="EMBL" id="ACHA02000012">
    <property type="protein sequence ID" value="EFK56480.1"/>
    <property type="molecule type" value="Genomic_DNA"/>
</dbReference>
<dbReference type="STRING" id="525373.HMPREF0766_13683"/>
<dbReference type="GeneID" id="95431105"/>
<dbReference type="SUPFAM" id="SSF48452">
    <property type="entry name" value="TPR-like"/>
    <property type="match status" value="1"/>
</dbReference>
<feature type="chain" id="PRO_5003107225" description="SusD/RagB family nutrient-binding outer membrane lipoprotein" evidence="1">
    <location>
        <begin position="25"/>
        <end position="475"/>
    </location>
</feature>
<keyword evidence="3" id="KW-1185">Reference proteome</keyword>
<dbReference type="PROSITE" id="PS51257">
    <property type="entry name" value="PROKAR_LIPOPROTEIN"/>
    <property type="match status" value="1"/>
</dbReference>
<dbReference type="InterPro" id="IPR011990">
    <property type="entry name" value="TPR-like_helical_dom_sf"/>
</dbReference>
<dbReference type="eggNOG" id="COG4198">
    <property type="taxonomic scope" value="Bacteria"/>
</dbReference>
<dbReference type="Gene3D" id="1.25.40.390">
    <property type="match status" value="1"/>
</dbReference>
<comment type="caution">
    <text evidence="2">The sequence shown here is derived from an EMBL/GenBank/DDBJ whole genome shotgun (WGS) entry which is preliminary data.</text>
</comment>
<dbReference type="RefSeq" id="WP_002995006.1">
    <property type="nucleotide sequence ID" value="NZ_GL379770.1"/>
</dbReference>
<evidence type="ECO:0000256" key="1">
    <source>
        <dbReference type="SAM" id="SignalP"/>
    </source>
</evidence>